<keyword evidence="2" id="KW-1185">Reference proteome</keyword>
<organism evidence="1 2">
    <name type="scientific">Zosterops borbonicus</name>
    <dbReference type="NCBI Taxonomy" id="364589"/>
    <lineage>
        <taxon>Eukaryota</taxon>
        <taxon>Metazoa</taxon>
        <taxon>Chordata</taxon>
        <taxon>Craniata</taxon>
        <taxon>Vertebrata</taxon>
        <taxon>Euteleostomi</taxon>
        <taxon>Archelosauria</taxon>
        <taxon>Archosauria</taxon>
        <taxon>Dinosauria</taxon>
        <taxon>Saurischia</taxon>
        <taxon>Theropoda</taxon>
        <taxon>Coelurosauria</taxon>
        <taxon>Aves</taxon>
        <taxon>Neognathae</taxon>
        <taxon>Neoaves</taxon>
        <taxon>Telluraves</taxon>
        <taxon>Australaves</taxon>
        <taxon>Passeriformes</taxon>
        <taxon>Sylvioidea</taxon>
        <taxon>Zosteropidae</taxon>
        <taxon>Zosterops</taxon>
    </lineage>
</organism>
<dbReference type="AlphaFoldDB" id="A0A8K1FY43"/>
<evidence type="ECO:0000313" key="1">
    <source>
        <dbReference type="EMBL" id="TRZ05826.1"/>
    </source>
</evidence>
<dbReference type="PANTHER" id="PTHR12577:SF7">
    <property type="entry name" value="DACHSHUND HOMOLOG 2"/>
    <property type="match status" value="1"/>
</dbReference>
<accession>A0A8K1FY43</accession>
<sequence length="129" mass="14050">LTAAAMAEAMKLQKMKLMAMNSLHGSGSQNGTESENEELNSNAVENLLFNLALEALWPHSPSDLGWLFLVALCPSPSSSRIGAGRLSLENQVVWDKSVWIWEKSIPLESQIPSGHESFVICSSSFGSSW</sequence>
<dbReference type="Proteomes" id="UP000796761">
    <property type="component" value="Unassembled WGS sequence"/>
</dbReference>
<evidence type="ECO:0000313" key="2">
    <source>
        <dbReference type="Proteomes" id="UP000796761"/>
    </source>
</evidence>
<protein>
    <submittedName>
        <fullName evidence="1">Uncharacterized protein</fullName>
    </submittedName>
</protein>
<dbReference type="GO" id="GO:0005667">
    <property type="term" value="C:transcription regulator complex"/>
    <property type="evidence" value="ECO:0007669"/>
    <property type="project" value="TreeGrafter"/>
</dbReference>
<dbReference type="EMBL" id="SWJQ01003325">
    <property type="protein sequence ID" value="TRZ05826.1"/>
    <property type="molecule type" value="Genomic_DNA"/>
</dbReference>
<comment type="caution">
    <text evidence="1">The sequence shown here is derived from an EMBL/GenBank/DDBJ whole genome shotgun (WGS) entry which is preliminary data.</text>
</comment>
<dbReference type="GO" id="GO:0000981">
    <property type="term" value="F:DNA-binding transcription factor activity, RNA polymerase II-specific"/>
    <property type="evidence" value="ECO:0007669"/>
    <property type="project" value="TreeGrafter"/>
</dbReference>
<feature type="non-terminal residue" evidence="1">
    <location>
        <position position="129"/>
    </location>
</feature>
<name>A0A8K1FY43_9PASS</name>
<dbReference type="InterPro" id="IPR052417">
    <property type="entry name" value="Dachshund_domain"/>
</dbReference>
<dbReference type="PANTHER" id="PTHR12577">
    <property type="entry name" value="DACHSHUND"/>
    <property type="match status" value="1"/>
</dbReference>
<proteinExistence type="predicted"/>
<gene>
    <name evidence="1" type="ORF">HGM15179_021281</name>
</gene>
<dbReference type="GO" id="GO:0000978">
    <property type="term" value="F:RNA polymerase II cis-regulatory region sequence-specific DNA binding"/>
    <property type="evidence" value="ECO:0007669"/>
    <property type="project" value="TreeGrafter"/>
</dbReference>
<dbReference type="GO" id="GO:0005634">
    <property type="term" value="C:nucleus"/>
    <property type="evidence" value="ECO:0007669"/>
    <property type="project" value="TreeGrafter"/>
</dbReference>
<reference evidence="1" key="1">
    <citation type="submission" date="2019-04" db="EMBL/GenBank/DDBJ databases">
        <title>Genome assembly of Zosterops borbonicus 15179.</title>
        <authorList>
            <person name="Leroy T."/>
            <person name="Anselmetti Y."/>
            <person name="Tilak M.-K."/>
            <person name="Nabholz B."/>
        </authorList>
    </citation>
    <scope>NUCLEOTIDE SEQUENCE</scope>
    <source>
        <strain evidence="1">HGM_15179</strain>
        <tissue evidence="1">Muscle</tissue>
    </source>
</reference>